<keyword evidence="3" id="KW-1185">Reference proteome</keyword>
<proteinExistence type="predicted"/>
<comment type="caution">
    <text evidence="2">The sequence shown here is derived from an EMBL/GenBank/DDBJ whole genome shotgun (WGS) entry which is preliminary data.</text>
</comment>
<evidence type="ECO:0000313" key="2">
    <source>
        <dbReference type="EMBL" id="KAK8985559.1"/>
    </source>
</evidence>
<feature type="signal peptide" evidence="1">
    <location>
        <begin position="1"/>
        <end position="24"/>
    </location>
</feature>
<reference evidence="2 3" key="1">
    <citation type="journal article" date="2024" name="G3 (Bethesda)">
        <title>Genome assembly of Hibiscus sabdariffa L. provides insights into metabolisms of medicinal natural products.</title>
        <authorList>
            <person name="Kim T."/>
        </authorList>
    </citation>
    <scope>NUCLEOTIDE SEQUENCE [LARGE SCALE GENOMIC DNA]</scope>
    <source>
        <strain evidence="2">TK-2024</strain>
        <tissue evidence="2">Old leaves</tissue>
    </source>
</reference>
<organism evidence="2 3">
    <name type="scientific">Hibiscus sabdariffa</name>
    <name type="common">roselle</name>
    <dbReference type="NCBI Taxonomy" id="183260"/>
    <lineage>
        <taxon>Eukaryota</taxon>
        <taxon>Viridiplantae</taxon>
        <taxon>Streptophyta</taxon>
        <taxon>Embryophyta</taxon>
        <taxon>Tracheophyta</taxon>
        <taxon>Spermatophyta</taxon>
        <taxon>Magnoliopsida</taxon>
        <taxon>eudicotyledons</taxon>
        <taxon>Gunneridae</taxon>
        <taxon>Pentapetalae</taxon>
        <taxon>rosids</taxon>
        <taxon>malvids</taxon>
        <taxon>Malvales</taxon>
        <taxon>Malvaceae</taxon>
        <taxon>Malvoideae</taxon>
        <taxon>Hibiscus</taxon>
    </lineage>
</organism>
<dbReference type="Proteomes" id="UP001396334">
    <property type="component" value="Unassembled WGS sequence"/>
</dbReference>
<keyword evidence="1" id="KW-0732">Signal</keyword>
<dbReference type="EMBL" id="JBBPBN010000069">
    <property type="protein sequence ID" value="KAK8985559.1"/>
    <property type="molecule type" value="Genomic_DNA"/>
</dbReference>
<protein>
    <submittedName>
        <fullName evidence="2">Uncharacterized protein</fullName>
    </submittedName>
</protein>
<evidence type="ECO:0000256" key="1">
    <source>
        <dbReference type="SAM" id="SignalP"/>
    </source>
</evidence>
<accession>A0ABR2PAV5</accession>
<evidence type="ECO:0000313" key="3">
    <source>
        <dbReference type="Proteomes" id="UP001396334"/>
    </source>
</evidence>
<name>A0ABR2PAV5_9ROSI</name>
<sequence length="81" mass="8542">MAHFNKTKILVIAFILVCNAPSFGARKVLSEEKMNSPVLERSIVASADPKAFGSAARIGLSMARNGNAWPEQSVPSPGSGN</sequence>
<gene>
    <name evidence="2" type="ORF">V6N11_068813</name>
</gene>
<feature type="chain" id="PRO_5046817070" evidence="1">
    <location>
        <begin position="25"/>
        <end position="81"/>
    </location>
</feature>